<keyword evidence="2" id="KW-1185">Reference proteome</keyword>
<dbReference type="AlphaFoldDB" id="A0AAV7G2W2"/>
<dbReference type="Proteomes" id="UP000775213">
    <property type="component" value="Unassembled WGS sequence"/>
</dbReference>
<reference evidence="1 2" key="1">
    <citation type="journal article" date="2021" name="Hortic Res">
        <title>Chromosome-scale assembly of the Dendrobium chrysotoxum genome enhances the understanding of orchid evolution.</title>
        <authorList>
            <person name="Zhang Y."/>
            <person name="Zhang G.Q."/>
            <person name="Zhang D."/>
            <person name="Liu X.D."/>
            <person name="Xu X.Y."/>
            <person name="Sun W.H."/>
            <person name="Yu X."/>
            <person name="Zhu X."/>
            <person name="Wang Z.W."/>
            <person name="Zhao X."/>
            <person name="Zhong W.Y."/>
            <person name="Chen H."/>
            <person name="Yin W.L."/>
            <person name="Huang T."/>
            <person name="Niu S.C."/>
            <person name="Liu Z.J."/>
        </authorList>
    </citation>
    <scope>NUCLEOTIDE SEQUENCE [LARGE SCALE GENOMIC DNA]</scope>
    <source>
        <strain evidence="1">Lindl</strain>
    </source>
</reference>
<gene>
    <name evidence="1" type="ORF">IEQ34_020484</name>
</gene>
<proteinExistence type="predicted"/>
<comment type="caution">
    <text evidence="1">The sequence shown here is derived from an EMBL/GenBank/DDBJ whole genome shotgun (WGS) entry which is preliminary data.</text>
</comment>
<accession>A0AAV7G2W2</accession>
<organism evidence="1 2">
    <name type="scientific">Dendrobium chrysotoxum</name>
    <name type="common">Orchid</name>
    <dbReference type="NCBI Taxonomy" id="161865"/>
    <lineage>
        <taxon>Eukaryota</taxon>
        <taxon>Viridiplantae</taxon>
        <taxon>Streptophyta</taxon>
        <taxon>Embryophyta</taxon>
        <taxon>Tracheophyta</taxon>
        <taxon>Spermatophyta</taxon>
        <taxon>Magnoliopsida</taxon>
        <taxon>Liliopsida</taxon>
        <taxon>Asparagales</taxon>
        <taxon>Orchidaceae</taxon>
        <taxon>Epidendroideae</taxon>
        <taxon>Malaxideae</taxon>
        <taxon>Dendrobiinae</taxon>
        <taxon>Dendrobium</taxon>
    </lineage>
</organism>
<name>A0AAV7G2W2_DENCH</name>
<sequence length="115" mass="13307">MMNSNTVLVNKCDFDRNYIGEMLDKIIESVDLEQPESVISSIMDPFLRDIVRQCKHDFSSSSPKLENYFQFPDYDNENIVVGSTKCENTAPNASLMTMFKHHRNLPTKVLQKEDQ</sequence>
<evidence type="ECO:0000313" key="2">
    <source>
        <dbReference type="Proteomes" id="UP000775213"/>
    </source>
</evidence>
<protein>
    <submittedName>
        <fullName evidence="1">Uncharacterized protein</fullName>
    </submittedName>
</protein>
<evidence type="ECO:0000313" key="1">
    <source>
        <dbReference type="EMBL" id="KAH0449792.1"/>
    </source>
</evidence>
<dbReference type="EMBL" id="JAGFBR010000018">
    <property type="protein sequence ID" value="KAH0449792.1"/>
    <property type="molecule type" value="Genomic_DNA"/>
</dbReference>